<evidence type="ECO:0000313" key="1">
    <source>
        <dbReference type="EMBL" id="SEK78146.1"/>
    </source>
</evidence>
<accession>A0A1H7JV18</accession>
<dbReference type="EMBL" id="FNZR01000002">
    <property type="protein sequence ID" value="SEK78146.1"/>
    <property type="molecule type" value="Genomic_DNA"/>
</dbReference>
<dbReference type="Pfam" id="PF10884">
    <property type="entry name" value="DUF2683"/>
    <property type="match status" value="1"/>
</dbReference>
<keyword evidence="2" id="KW-1185">Reference proteome</keyword>
<dbReference type="InterPro" id="IPR020271">
    <property type="entry name" value="Uncharacterised_MJ1172"/>
</dbReference>
<dbReference type="AlphaFoldDB" id="A0A1H7JV18"/>
<dbReference type="RefSeq" id="WP_090604048.1">
    <property type="nucleotide sequence ID" value="NZ_FNZR01000002.1"/>
</dbReference>
<name>A0A1H7JV18_9SPHI</name>
<protein>
    <submittedName>
        <fullName evidence="1">Uncharacterized protein</fullName>
    </submittedName>
</protein>
<dbReference type="Proteomes" id="UP000198916">
    <property type="component" value="Unassembled WGS sequence"/>
</dbReference>
<dbReference type="OrthoDB" id="827255at2"/>
<evidence type="ECO:0000313" key="2">
    <source>
        <dbReference type="Proteomes" id="UP000198916"/>
    </source>
</evidence>
<gene>
    <name evidence="1" type="ORF">SAMN05421740_102677</name>
</gene>
<sequence length="66" mass="7637">METFIVHPENKAQANAIKAVLKAMNISFEKTSGKTYDPSFVKKIKKSEEEFRNGQFKSIKTEDLWK</sequence>
<reference evidence="2" key="1">
    <citation type="submission" date="2016-10" db="EMBL/GenBank/DDBJ databases">
        <authorList>
            <person name="Varghese N."/>
            <person name="Submissions S."/>
        </authorList>
    </citation>
    <scope>NUCLEOTIDE SEQUENCE [LARGE SCALE GENOMIC DNA]</scope>
    <source>
        <strain evidence="2">Jip14</strain>
    </source>
</reference>
<organism evidence="1 2">
    <name type="scientific">Parapedobacter koreensis</name>
    <dbReference type="NCBI Taxonomy" id="332977"/>
    <lineage>
        <taxon>Bacteria</taxon>
        <taxon>Pseudomonadati</taxon>
        <taxon>Bacteroidota</taxon>
        <taxon>Sphingobacteriia</taxon>
        <taxon>Sphingobacteriales</taxon>
        <taxon>Sphingobacteriaceae</taxon>
        <taxon>Parapedobacter</taxon>
    </lineage>
</organism>
<dbReference type="STRING" id="332977.SAMN05421740_102677"/>
<proteinExistence type="predicted"/>